<dbReference type="InterPro" id="IPR026960">
    <property type="entry name" value="RVT-Znf"/>
</dbReference>
<keyword evidence="3" id="KW-0808">Transferase</keyword>
<proteinExistence type="predicted"/>
<evidence type="ECO:0000259" key="1">
    <source>
        <dbReference type="Pfam" id="PF13456"/>
    </source>
</evidence>
<organism evidence="3 4">
    <name type="scientific">Striga asiatica</name>
    <name type="common">Asiatic witchweed</name>
    <name type="synonym">Buchnera asiatica</name>
    <dbReference type="NCBI Taxonomy" id="4170"/>
    <lineage>
        <taxon>Eukaryota</taxon>
        <taxon>Viridiplantae</taxon>
        <taxon>Streptophyta</taxon>
        <taxon>Embryophyta</taxon>
        <taxon>Tracheophyta</taxon>
        <taxon>Spermatophyta</taxon>
        <taxon>Magnoliopsida</taxon>
        <taxon>eudicotyledons</taxon>
        <taxon>Gunneridae</taxon>
        <taxon>Pentapetalae</taxon>
        <taxon>asterids</taxon>
        <taxon>lamiids</taxon>
        <taxon>Lamiales</taxon>
        <taxon>Orobanchaceae</taxon>
        <taxon>Buchnereae</taxon>
        <taxon>Striga</taxon>
    </lineage>
</organism>
<keyword evidence="4" id="KW-1185">Reference proteome</keyword>
<gene>
    <name evidence="3" type="ORF">STAS_21621</name>
</gene>
<dbReference type="Proteomes" id="UP000325081">
    <property type="component" value="Unassembled WGS sequence"/>
</dbReference>
<accession>A0A5A7QHA0</accession>
<dbReference type="GO" id="GO:0003964">
    <property type="term" value="F:RNA-directed DNA polymerase activity"/>
    <property type="evidence" value="ECO:0007669"/>
    <property type="project" value="UniProtKB-KW"/>
</dbReference>
<name>A0A5A7QHA0_STRAF</name>
<dbReference type="Pfam" id="PF13966">
    <property type="entry name" value="zf-RVT"/>
    <property type="match status" value="1"/>
</dbReference>
<dbReference type="GO" id="GO:0003676">
    <property type="term" value="F:nucleic acid binding"/>
    <property type="evidence" value="ECO:0007669"/>
    <property type="project" value="InterPro"/>
</dbReference>
<dbReference type="AlphaFoldDB" id="A0A5A7QHA0"/>
<dbReference type="Pfam" id="PF13456">
    <property type="entry name" value="RVT_3"/>
    <property type="match status" value="1"/>
</dbReference>
<reference evidence="4" key="1">
    <citation type="journal article" date="2019" name="Curr. Biol.">
        <title>Genome Sequence of Striga asiatica Provides Insight into the Evolution of Plant Parasitism.</title>
        <authorList>
            <person name="Yoshida S."/>
            <person name="Kim S."/>
            <person name="Wafula E.K."/>
            <person name="Tanskanen J."/>
            <person name="Kim Y.M."/>
            <person name="Honaas L."/>
            <person name="Yang Z."/>
            <person name="Spallek T."/>
            <person name="Conn C.E."/>
            <person name="Ichihashi Y."/>
            <person name="Cheong K."/>
            <person name="Cui S."/>
            <person name="Der J.P."/>
            <person name="Gundlach H."/>
            <person name="Jiao Y."/>
            <person name="Hori C."/>
            <person name="Ishida J.K."/>
            <person name="Kasahara H."/>
            <person name="Kiba T."/>
            <person name="Kim M.S."/>
            <person name="Koo N."/>
            <person name="Laohavisit A."/>
            <person name="Lee Y.H."/>
            <person name="Lumba S."/>
            <person name="McCourt P."/>
            <person name="Mortimer J.C."/>
            <person name="Mutuku J.M."/>
            <person name="Nomura T."/>
            <person name="Sasaki-Sekimoto Y."/>
            <person name="Seto Y."/>
            <person name="Wang Y."/>
            <person name="Wakatake T."/>
            <person name="Sakakibara H."/>
            <person name="Demura T."/>
            <person name="Yamaguchi S."/>
            <person name="Yoneyama K."/>
            <person name="Manabe R.I."/>
            <person name="Nelson D.C."/>
            <person name="Schulman A.H."/>
            <person name="Timko M.P."/>
            <person name="dePamphilis C.W."/>
            <person name="Choi D."/>
            <person name="Shirasu K."/>
        </authorList>
    </citation>
    <scope>NUCLEOTIDE SEQUENCE [LARGE SCALE GENOMIC DNA]</scope>
    <source>
        <strain evidence="4">cv. UVA1</strain>
    </source>
</reference>
<protein>
    <submittedName>
        <fullName evidence="3">RNA-directed DNA polymerase (Reversetranscriptase)-related family protein</fullName>
    </submittedName>
</protein>
<feature type="non-terminal residue" evidence="3">
    <location>
        <position position="1"/>
    </location>
</feature>
<dbReference type="EMBL" id="BKCP01007070">
    <property type="protein sequence ID" value="GER44715.1"/>
    <property type="molecule type" value="Genomic_DNA"/>
</dbReference>
<keyword evidence="3" id="KW-0548">Nucleotidyltransferase</keyword>
<feature type="domain" description="RNase H type-1" evidence="1">
    <location>
        <begin position="158"/>
        <end position="230"/>
    </location>
</feature>
<dbReference type="InterPro" id="IPR002156">
    <property type="entry name" value="RNaseH_domain"/>
</dbReference>
<keyword evidence="3" id="KW-0695">RNA-directed DNA polymerase</keyword>
<evidence type="ECO:0000313" key="3">
    <source>
        <dbReference type="EMBL" id="GER44715.1"/>
    </source>
</evidence>
<feature type="domain" description="Reverse transcriptase zinc-binding" evidence="2">
    <location>
        <begin position="23"/>
        <end position="89"/>
    </location>
</feature>
<dbReference type="GO" id="GO:0004523">
    <property type="term" value="F:RNA-DNA hybrid ribonuclease activity"/>
    <property type="evidence" value="ECO:0007669"/>
    <property type="project" value="InterPro"/>
</dbReference>
<dbReference type="OrthoDB" id="914203at2759"/>
<evidence type="ECO:0000259" key="2">
    <source>
        <dbReference type="Pfam" id="PF13966"/>
    </source>
</evidence>
<comment type="caution">
    <text evidence="3">The sequence shown here is derived from an EMBL/GenBank/DDBJ whole genome shotgun (WGS) entry which is preliminary data.</text>
</comment>
<evidence type="ECO:0000313" key="4">
    <source>
        <dbReference type="Proteomes" id="UP000325081"/>
    </source>
</evidence>
<sequence>LMNSPVFVSRLASTTPQPLGVRDPVWRMIWNLKLPPRVHLFVWRLYLNVLPTPDNLARRNVTFDGACPLCSSATSTSLHTFFDCSFTLQALRIAGLLVVVRQLQKATCETWPWNIVLNASRLVAEFASHSSNPEMPDPSLSLLPTSVVPSVDATRIYFDGSISPTCVCGGSGVFACSANGIFLQALSRRFAGIVDSDLVEALALREAILLAQKLNVPNMAVIGDFSLIVQASLDYFGFLVRRMLLPIL</sequence>